<dbReference type="EMBL" id="QTUC01000001">
    <property type="protein sequence ID" value="REF36905.1"/>
    <property type="molecule type" value="Genomic_DNA"/>
</dbReference>
<dbReference type="OrthoDB" id="4244057at2"/>
<proteinExistence type="predicted"/>
<name>A0A3D9VCU4_THECX</name>
<sequence>MSIWSRLLQRLRDRAVARKLGEQDAPADMGTARTRATGGVAGSENATTTGTGPSEMFVGRVAGDESDAGETGAERRATAARQRADEHASPPGSQAARGADDTPEA</sequence>
<keyword evidence="3" id="KW-1185">Reference proteome</keyword>
<feature type="region of interest" description="Disordered" evidence="1">
    <location>
        <begin position="17"/>
        <end position="105"/>
    </location>
</feature>
<dbReference type="RefSeq" id="WP_115850457.1">
    <property type="nucleotide sequence ID" value="NZ_QTUC01000001.1"/>
</dbReference>
<dbReference type="AlphaFoldDB" id="A0A3D9VCU4"/>
<gene>
    <name evidence="2" type="ORF">DFJ64_2340</name>
</gene>
<protein>
    <submittedName>
        <fullName evidence="2">Uncharacterized protein</fullName>
    </submittedName>
</protein>
<evidence type="ECO:0000256" key="1">
    <source>
        <dbReference type="SAM" id="MobiDB-lite"/>
    </source>
</evidence>
<comment type="caution">
    <text evidence="2">The sequence shown here is derived from an EMBL/GenBank/DDBJ whole genome shotgun (WGS) entry which is preliminary data.</text>
</comment>
<evidence type="ECO:0000313" key="3">
    <source>
        <dbReference type="Proteomes" id="UP000256485"/>
    </source>
</evidence>
<dbReference type="Proteomes" id="UP000256485">
    <property type="component" value="Unassembled WGS sequence"/>
</dbReference>
<feature type="compositionally biased region" description="Basic and acidic residues" evidence="1">
    <location>
        <begin position="72"/>
        <end position="88"/>
    </location>
</feature>
<evidence type="ECO:0000313" key="2">
    <source>
        <dbReference type="EMBL" id="REF36905.1"/>
    </source>
</evidence>
<reference evidence="2 3" key="1">
    <citation type="submission" date="2018-08" db="EMBL/GenBank/DDBJ databases">
        <title>Sequencing the genomes of 1000 actinobacteria strains.</title>
        <authorList>
            <person name="Klenk H.-P."/>
        </authorList>
    </citation>
    <scope>NUCLEOTIDE SEQUENCE [LARGE SCALE GENOMIC DNA]</scope>
    <source>
        <strain evidence="2 3">DSM 22891</strain>
    </source>
</reference>
<organism evidence="2 3">
    <name type="scientific">Thermasporomyces composti</name>
    <dbReference type="NCBI Taxonomy" id="696763"/>
    <lineage>
        <taxon>Bacteria</taxon>
        <taxon>Bacillati</taxon>
        <taxon>Actinomycetota</taxon>
        <taxon>Actinomycetes</taxon>
        <taxon>Propionibacteriales</taxon>
        <taxon>Nocardioidaceae</taxon>
        <taxon>Thermasporomyces</taxon>
    </lineage>
</organism>
<accession>A0A3D9VCU4</accession>